<feature type="non-terminal residue" evidence="2">
    <location>
        <position position="1"/>
    </location>
</feature>
<evidence type="ECO:0000313" key="2">
    <source>
        <dbReference type="EMBL" id="SVC63766.1"/>
    </source>
</evidence>
<protein>
    <recommendedName>
        <fullName evidence="1">DUF1553 domain-containing protein</fullName>
    </recommendedName>
</protein>
<dbReference type="AlphaFoldDB" id="A0A382NRP4"/>
<reference evidence="2" key="1">
    <citation type="submission" date="2018-05" db="EMBL/GenBank/DDBJ databases">
        <authorList>
            <person name="Lanie J.A."/>
            <person name="Ng W.-L."/>
            <person name="Kazmierczak K.M."/>
            <person name="Andrzejewski T.M."/>
            <person name="Davidsen T.M."/>
            <person name="Wayne K.J."/>
            <person name="Tettelin H."/>
            <person name="Glass J.I."/>
            <person name="Rusch D."/>
            <person name="Podicherti R."/>
            <person name="Tsui H.-C.T."/>
            <person name="Winkler M.E."/>
        </authorList>
    </citation>
    <scope>NUCLEOTIDE SEQUENCE</scope>
</reference>
<dbReference type="InterPro" id="IPR022655">
    <property type="entry name" value="DUF1553"/>
</dbReference>
<organism evidence="2">
    <name type="scientific">marine metagenome</name>
    <dbReference type="NCBI Taxonomy" id="408172"/>
    <lineage>
        <taxon>unclassified sequences</taxon>
        <taxon>metagenomes</taxon>
        <taxon>ecological metagenomes</taxon>
    </lineage>
</organism>
<dbReference type="EMBL" id="UINC01102272">
    <property type="protein sequence ID" value="SVC63766.1"/>
    <property type="molecule type" value="Genomic_DNA"/>
</dbReference>
<name>A0A382NRP4_9ZZZZ</name>
<dbReference type="Pfam" id="PF07587">
    <property type="entry name" value="PSD1"/>
    <property type="match status" value="1"/>
</dbReference>
<proteinExistence type="predicted"/>
<evidence type="ECO:0000259" key="1">
    <source>
        <dbReference type="Pfam" id="PF07587"/>
    </source>
</evidence>
<dbReference type="PANTHER" id="PTHR35889">
    <property type="entry name" value="CYCLOINULO-OLIGOSACCHARIDE FRUCTANOTRANSFERASE-RELATED"/>
    <property type="match status" value="1"/>
</dbReference>
<dbReference type="PANTHER" id="PTHR35889:SF3">
    <property type="entry name" value="F-BOX DOMAIN-CONTAINING PROTEIN"/>
    <property type="match status" value="1"/>
</dbReference>
<gene>
    <name evidence="2" type="ORF">METZ01_LOCUS316620</name>
</gene>
<feature type="domain" description="DUF1553" evidence="1">
    <location>
        <begin position="4"/>
        <end position="101"/>
    </location>
</feature>
<accession>A0A382NRP4</accession>
<sequence>ANYDHNHRSVFLMTQRIQRRPLMALFDGADANASTGQRRLSNVPTQALYFLNNDFLHRQAAALAKRLAKRTADPAGRIRQAHQLALGRPATGEEVAQAREFITAYIAAADETRAWDAWCRVLLGSNEFLYVN</sequence>